<dbReference type="AlphaFoldDB" id="A0A9P4Y334"/>
<comment type="caution">
    <text evidence="2">The sequence shown here is derived from an EMBL/GenBank/DDBJ whole genome shotgun (WGS) entry which is preliminary data.</text>
</comment>
<sequence length="376" mass="41718">MALDSRDTELLQNTPLESAFSPAQIQHYLQHISFPLPLTHPRDTIFLQTLHRCQITSIPYENLSLHYNSARTNSIDPQDLYAKFLPDFHPTASEQSRGRGGFCFETSVFFLHILKGLGFRAYPTAARIRIRDHLTRVPAGPFVGPRHVVNLVLLEDGSVWSCDVGFGGDGPTTPLLLSSCPGQEPEAVANLGAQQIRLQRGAFPNTLKSEANQVWFYEYRNGTDAPWNQYYAFGEAEASAWDLECSNWWVASHPESFQRKQILVVKFIRGTAGEDGDCRSSRGNAANGEETATKHSTSTVQVIGKIMLADGIVKRNMGGRTEVVQVCTSEEERIKALKEHFGIVLSNEARKGIQGFETELTGDVDGIESHIEPQAS</sequence>
<organism evidence="2 3">
    <name type="scientific">Cryphonectria parasitica (strain ATCC 38755 / EP155)</name>
    <dbReference type="NCBI Taxonomy" id="660469"/>
    <lineage>
        <taxon>Eukaryota</taxon>
        <taxon>Fungi</taxon>
        <taxon>Dikarya</taxon>
        <taxon>Ascomycota</taxon>
        <taxon>Pezizomycotina</taxon>
        <taxon>Sordariomycetes</taxon>
        <taxon>Sordariomycetidae</taxon>
        <taxon>Diaporthales</taxon>
        <taxon>Cryphonectriaceae</taxon>
        <taxon>Cryphonectria-Endothia species complex</taxon>
        <taxon>Cryphonectria</taxon>
    </lineage>
</organism>
<dbReference type="PANTHER" id="PTHR11786">
    <property type="entry name" value="N-HYDROXYARYLAMINE O-ACETYLTRANSFERASE"/>
    <property type="match status" value="1"/>
</dbReference>
<dbReference type="SUPFAM" id="SSF54001">
    <property type="entry name" value="Cysteine proteinases"/>
    <property type="match status" value="1"/>
</dbReference>
<evidence type="ECO:0000313" key="3">
    <source>
        <dbReference type="Proteomes" id="UP000803844"/>
    </source>
</evidence>
<proteinExistence type="inferred from homology"/>
<dbReference type="RefSeq" id="XP_040776739.1">
    <property type="nucleotide sequence ID" value="XM_040917150.1"/>
</dbReference>
<dbReference type="InterPro" id="IPR001447">
    <property type="entry name" value="Arylamine_N-AcTrfase"/>
</dbReference>
<dbReference type="GO" id="GO:0016407">
    <property type="term" value="F:acetyltransferase activity"/>
    <property type="evidence" value="ECO:0007669"/>
    <property type="project" value="InterPro"/>
</dbReference>
<dbReference type="OrthoDB" id="10260017at2759"/>
<accession>A0A9P4Y334</accession>
<evidence type="ECO:0000256" key="1">
    <source>
        <dbReference type="ARBA" id="ARBA00006547"/>
    </source>
</evidence>
<dbReference type="Proteomes" id="UP000803844">
    <property type="component" value="Unassembled WGS sequence"/>
</dbReference>
<dbReference type="InterPro" id="IPR053710">
    <property type="entry name" value="Arylamine_NAT_domain_sf"/>
</dbReference>
<reference evidence="2" key="1">
    <citation type="journal article" date="2020" name="Phytopathology">
        <title>Genome sequence of the chestnut blight fungus Cryphonectria parasitica EP155: A fundamental resource for an archetypical invasive plant pathogen.</title>
        <authorList>
            <person name="Crouch J.A."/>
            <person name="Dawe A."/>
            <person name="Aerts A."/>
            <person name="Barry K."/>
            <person name="Churchill A.C.L."/>
            <person name="Grimwood J."/>
            <person name="Hillman B."/>
            <person name="Milgroom M.G."/>
            <person name="Pangilinan J."/>
            <person name="Smith M."/>
            <person name="Salamov A."/>
            <person name="Schmutz J."/>
            <person name="Yadav J."/>
            <person name="Grigoriev I.V."/>
            <person name="Nuss D."/>
        </authorList>
    </citation>
    <scope>NUCLEOTIDE SEQUENCE</scope>
    <source>
        <strain evidence="2">EP155</strain>
    </source>
</reference>
<keyword evidence="3" id="KW-1185">Reference proteome</keyword>
<dbReference type="GeneID" id="63834279"/>
<comment type="similarity">
    <text evidence="1">Belongs to the arylamine N-acetyltransferase family.</text>
</comment>
<dbReference type="EMBL" id="MU032347">
    <property type="protein sequence ID" value="KAF3765778.1"/>
    <property type="molecule type" value="Genomic_DNA"/>
</dbReference>
<dbReference type="PANTHER" id="PTHR11786:SF0">
    <property type="entry name" value="ARYLAMINE N-ACETYLTRANSFERASE 4-RELATED"/>
    <property type="match status" value="1"/>
</dbReference>
<protein>
    <submittedName>
        <fullName evidence="2">Cysteine proteinase</fullName>
    </submittedName>
</protein>
<dbReference type="Gene3D" id="3.30.2140.20">
    <property type="match status" value="1"/>
</dbReference>
<dbReference type="InterPro" id="IPR038765">
    <property type="entry name" value="Papain-like_cys_pep_sf"/>
</dbReference>
<evidence type="ECO:0000313" key="2">
    <source>
        <dbReference type="EMBL" id="KAF3765778.1"/>
    </source>
</evidence>
<dbReference type="Pfam" id="PF00797">
    <property type="entry name" value="Acetyltransf_2"/>
    <property type="match status" value="1"/>
</dbReference>
<name>A0A9P4Y334_CRYP1</name>
<gene>
    <name evidence="2" type="ORF">M406DRAFT_257055</name>
</gene>